<dbReference type="EMBL" id="LR798326">
    <property type="protein sequence ID" value="CAB5224366.1"/>
    <property type="molecule type" value="Genomic_DNA"/>
</dbReference>
<evidence type="ECO:0000313" key="1">
    <source>
        <dbReference type="EMBL" id="CAB5224366.1"/>
    </source>
</evidence>
<accession>A0A6J7X5I3</accession>
<gene>
    <name evidence="1" type="ORF">UFOVP387_64</name>
</gene>
<sequence length="52" mass="6227">MKTFGLFILLFTLIEILYCLMLEGWTTPEILTQSTIIAYIMQQYFVEEFKNK</sequence>
<protein>
    <submittedName>
        <fullName evidence="1">Uncharacterized protein</fullName>
    </submittedName>
</protein>
<proteinExistence type="predicted"/>
<organism evidence="1">
    <name type="scientific">uncultured Caudovirales phage</name>
    <dbReference type="NCBI Taxonomy" id="2100421"/>
    <lineage>
        <taxon>Viruses</taxon>
        <taxon>Duplodnaviria</taxon>
        <taxon>Heunggongvirae</taxon>
        <taxon>Uroviricota</taxon>
        <taxon>Caudoviricetes</taxon>
        <taxon>Peduoviridae</taxon>
        <taxon>Maltschvirus</taxon>
        <taxon>Maltschvirus maltsch</taxon>
    </lineage>
</organism>
<reference evidence="1" key="1">
    <citation type="submission" date="2020-05" db="EMBL/GenBank/DDBJ databases">
        <authorList>
            <person name="Chiriac C."/>
            <person name="Salcher M."/>
            <person name="Ghai R."/>
            <person name="Kavagutti S V."/>
        </authorList>
    </citation>
    <scope>NUCLEOTIDE SEQUENCE</scope>
</reference>
<name>A0A6J7X5I3_9CAUD</name>